<evidence type="ECO:0000259" key="2">
    <source>
        <dbReference type="PROSITE" id="PS50858"/>
    </source>
</evidence>
<feature type="region of interest" description="Disordered" evidence="1">
    <location>
        <begin position="381"/>
        <end position="512"/>
    </location>
</feature>
<feature type="domain" description="BSD" evidence="2">
    <location>
        <begin position="336"/>
        <end position="371"/>
    </location>
</feature>
<dbReference type="EMBL" id="LNZH02000172">
    <property type="protein sequence ID" value="OCB88726.1"/>
    <property type="molecule type" value="Genomic_DNA"/>
</dbReference>
<evidence type="ECO:0000313" key="3">
    <source>
        <dbReference type="EMBL" id="OCB88726.1"/>
    </source>
</evidence>
<dbReference type="AlphaFoldDB" id="A0A9Q5N9I2"/>
<dbReference type="Pfam" id="PF03909">
    <property type="entry name" value="BSD"/>
    <property type="match status" value="1"/>
</dbReference>
<dbReference type="SUPFAM" id="SSF140383">
    <property type="entry name" value="BSD domain-like"/>
    <property type="match status" value="1"/>
</dbReference>
<dbReference type="OrthoDB" id="73788at2759"/>
<dbReference type="InterPro" id="IPR051494">
    <property type="entry name" value="BSD_domain-containing"/>
</dbReference>
<feature type="compositionally biased region" description="Low complexity" evidence="1">
    <location>
        <begin position="123"/>
        <end position="136"/>
    </location>
</feature>
<feature type="compositionally biased region" description="Polar residues" evidence="1">
    <location>
        <begin position="451"/>
        <end position="461"/>
    </location>
</feature>
<accession>A0A9Q5N9I2</accession>
<feature type="compositionally biased region" description="Acidic residues" evidence="1">
    <location>
        <begin position="387"/>
        <end position="402"/>
    </location>
</feature>
<dbReference type="InterPro" id="IPR035925">
    <property type="entry name" value="BSD_dom_sf"/>
</dbReference>
<keyword evidence="4" id="KW-1185">Reference proteome</keyword>
<evidence type="ECO:0000313" key="4">
    <source>
        <dbReference type="Proteomes" id="UP000757232"/>
    </source>
</evidence>
<feature type="compositionally biased region" description="Basic and acidic residues" evidence="1">
    <location>
        <begin position="487"/>
        <end position="504"/>
    </location>
</feature>
<dbReference type="SMART" id="SM00751">
    <property type="entry name" value="BSD"/>
    <property type="match status" value="1"/>
</dbReference>
<dbReference type="PANTHER" id="PTHR16019">
    <property type="entry name" value="SYNAPSE-ASSOCIATED PROTEIN"/>
    <property type="match status" value="1"/>
</dbReference>
<dbReference type="PROSITE" id="PS50858">
    <property type="entry name" value="BSD"/>
    <property type="match status" value="1"/>
</dbReference>
<proteinExistence type="predicted"/>
<evidence type="ECO:0000256" key="1">
    <source>
        <dbReference type="SAM" id="MobiDB-lite"/>
    </source>
</evidence>
<dbReference type="PANTHER" id="PTHR16019:SF5">
    <property type="entry name" value="BSD DOMAIN-CONTAINING PROTEIN 1"/>
    <property type="match status" value="1"/>
</dbReference>
<feature type="region of interest" description="Disordered" evidence="1">
    <location>
        <begin position="79"/>
        <end position="136"/>
    </location>
</feature>
<reference evidence="3" key="1">
    <citation type="submission" date="2016-06" db="EMBL/GenBank/DDBJ databases">
        <title>Draft Genome sequence of the fungus Inonotus baumii.</title>
        <authorList>
            <person name="Zhu H."/>
            <person name="Lin W."/>
        </authorList>
    </citation>
    <scope>NUCLEOTIDE SEQUENCE</scope>
    <source>
        <strain evidence="3">821</strain>
    </source>
</reference>
<dbReference type="Gene3D" id="1.10.3970.10">
    <property type="entry name" value="BSD domain"/>
    <property type="match status" value="1"/>
</dbReference>
<gene>
    <name evidence="3" type="ORF">A7U60_g4107</name>
</gene>
<dbReference type="GO" id="GO:0005737">
    <property type="term" value="C:cytoplasm"/>
    <property type="evidence" value="ECO:0007669"/>
    <property type="project" value="TreeGrafter"/>
</dbReference>
<protein>
    <recommendedName>
        <fullName evidence="2">BSD domain-containing protein</fullName>
    </recommendedName>
</protein>
<feature type="compositionally biased region" description="Low complexity" evidence="1">
    <location>
        <begin position="80"/>
        <end position="108"/>
    </location>
</feature>
<name>A0A9Q5N9I2_SANBA</name>
<sequence length="512" mass="55039">MNFFDYELSRTATATPLQTAGESSNTIEPSLNDEVSQVVGQLGKLWGGFRKQSQVAFETARKDFSSVVAQAQKEIEKLTTDATSAQTTNTESTTTSTSSQDPDTSSPEKATGSNLPAEGDEATPQPSSPSTSSGSFQFQTLLSRVQSSFPPNISATLERTIPAALKDPASHAYADVQHLRETLGSEFTRMQGVTRAQAEEYVHRSETLLREAGAYLKDAVRIIPPDEDGSEPDVVFDGMGAGVVVMPPSLRSTASSRAKGKGRETSAQTQQRIAGSRAAAMLSKLKRDPEALKKDPLEEEGARELYEAWLGAEVSSKDGGIESSEWTGRIKEALKVEDGEVLSKTRDALVPSALDSATFWTRYFFRVYQIGKDEEKRKTLLAGSGDEGNEEDFSWEDDDDESITPSEPVGPRKDSTPTAPARGSLEAEHGSRDTLQPGGNGVTPLSYPESLVTSPSNTSPRESSDGYDVVSPSSSSEAKAGARGQKVAKDTKSNARAEPGKKEEEDGDSDWE</sequence>
<feature type="region of interest" description="Disordered" evidence="1">
    <location>
        <begin position="252"/>
        <end position="272"/>
    </location>
</feature>
<dbReference type="Proteomes" id="UP000757232">
    <property type="component" value="Unassembled WGS sequence"/>
</dbReference>
<dbReference type="InterPro" id="IPR005607">
    <property type="entry name" value="BSD_dom"/>
</dbReference>
<organism evidence="3 4">
    <name type="scientific">Sanghuangporus baumii</name>
    <name type="common">Phellinus baumii</name>
    <dbReference type="NCBI Taxonomy" id="108892"/>
    <lineage>
        <taxon>Eukaryota</taxon>
        <taxon>Fungi</taxon>
        <taxon>Dikarya</taxon>
        <taxon>Basidiomycota</taxon>
        <taxon>Agaricomycotina</taxon>
        <taxon>Agaricomycetes</taxon>
        <taxon>Hymenochaetales</taxon>
        <taxon>Hymenochaetaceae</taxon>
        <taxon>Sanghuangporus</taxon>
    </lineage>
</organism>
<comment type="caution">
    <text evidence="3">The sequence shown here is derived from an EMBL/GenBank/DDBJ whole genome shotgun (WGS) entry which is preliminary data.</text>
</comment>